<feature type="compositionally biased region" description="Basic residues" evidence="9">
    <location>
        <begin position="51"/>
        <end position="63"/>
    </location>
</feature>
<accession>A0AAD9PG70</accession>
<evidence type="ECO:0000256" key="7">
    <source>
        <dbReference type="ARBA" id="ARBA00023242"/>
    </source>
</evidence>
<protein>
    <submittedName>
        <fullName evidence="10">Uncharacterized protein</fullName>
    </submittedName>
</protein>
<keyword evidence="11" id="KW-1185">Reference proteome</keyword>
<evidence type="ECO:0000256" key="2">
    <source>
        <dbReference type="ARBA" id="ARBA00008409"/>
    </source>
</evidence>
<evidence type="ECO:0000313" key="10">
    <source>
        <dbReference type="EMBL" id="KAK2194236.1"/>
    </source>
</evidence>
<dbReference type="GO" id="GO:0005737">
    <property type="term" value="C:cytoplasm"/>
    <property type="evidence" value="ECO:0007669"/>
    <property type="project" value="InterPro"/>
</dbReference>
<dbReference type="InterPro" id="IPR024872">
    <property type="entry name" value="HEXIM"/>
</dbReference>
<keyword evidence="4" id="KW-0805">Transcription regulation</keyword>
<evidence type="ECO:0000256" key="1">
    <source>
        <dbReference type="ARBA" id="ARBA00004123"/>
    </source>
</evidence>
<evidence type="ECO:0000256" key="3">
    <source>
        <dbReference type="ARBA" id="ARBA00022491"/>
    </source>
</evidence>
<name>A0AAD9PG70_RIDPI</name>
<dbReference type="Pfam" id="PF15313">
    <property type="entry name" value="HEXIM"/>
    <property type="match status" value="1"/>
</dbReference>
<reference evidence="10" key="1">
    <citation type="journal article" date="2023" name="Mol. Biol. Evol.">
        <title>Third-Generation Sequencing Reveals the Adaptive Role of the Epigenome in Three Deep-Sea Polychaetes.</title>
        <authorList>
            <person name="Perez M."/>
            <person name="Aroh O."/>
            <person name="Sun Y."/>
            <person name="Lan Y."/>
            <person name="Juniper S.K."/>
            <person name="Young C.R."/>
            <person name="Angers B."/>
            <person name="Qian P.Y."/>
        </authorList>
    </citation>
    <scope>NUCLEOTIDE SEQUENCE</scope>
    <source>
        <strain evidence="10">R07B-5</strain>
    </source>
</reference>
<evidence type="ECO:0000256" key="9">
    <source>
        <dbReference type="SAM" id="MobiDB-lite"/>
    </source>
</evidence>
<dbReference type="GO" id="GO:0004861">
    <property type="term" value="F:cyclin-dependent protein serine/threonine kinase inhibitor activity"/>
    <property type="evidence" value="ECO:0007669"/>
    <property type="project" value="InterPro"/>
</dbReference>
<evidence type="ECO:0000313" key="11">
    <source>
        <dbReference type="Proteomes" id="UP001209878"/>
    </source>
</evidence>
<dbReference type="PANTHER" id="PTHR13469">
    <property type="entry name" value="HEXAMETHYLENE BISACETAMIDE INDUCIBLE 1"/>
    <property type="match status" value="1"/>
</dbReference>
<proteinExistence type="inferred from homology"/>
<keyword evidence="7" id="KW-0539">Nucleus</keyword>
<feature type="coiled-coil region" evidence="8">
    <location>
        <begin position="273"/>
        <end position="307"/>
    </location>
</feature>
<dbReference type="Proteomes" id="UP001209878">
    <property type="component" value="Unassembled WGS sequence"/>
</dbReference>
<dbReference type="PANTHER" id="PTHR13469:SF9">
    <property type="entry name" value="HEXAMETHYLENE BIS-ACETAMIDE-INDUCIBLE PROTEIN"/>
    <property type="match status" value="1"/>
</dbReference>
<keyword evidence="3" id="KW-0678">Repressor</keyword>
<comment type="caution">
    <text evidence="10">The sequence shown here is derived from an EMBL/GenBank/DDBJ whole genome shotgun (WGS) entry which is preliminary data.</text>
</comment>
<comment type="similarity">
    <text evidence="2">Belongs to the HEXIM family.</text>
</comment>
<keyword evidence="6" id="KW-0804">Transcription</keyword>
<evidence type="ECO:0000256" key="4">
    <source>
        <dbReference type="ARBA" id="ARBA00023015"/>
    </source>
</evidence>
<comment type="subcellular location">
    <subcellularLocation>
        <location evidence="1">Nucleus</location>
    </subcellularLocation>
</comment>
<dbReference type="Gene3D" id="6.10.250.2910">
    <property type="match status" value="1"/>
</dbReference>
<dbReference type="GO" id="GO:0000122">
    <property type="term" value="P:negative regulation of transcription by RNA polymerase II"/>
    <property type="evidence" value="ECO:0007669"/>
    <property type="project" value="InterPro"/>
</dbReference>
<keyword evidence="5 8" id="KW-0175">Coiled coil</keyword>
<dbReference type="PRINTS" id="PR02094">
    <property type="entry name" value="HEXIMFAMILY"/>
</dbReference>
<evidence type="ECO:0000256" key="6">
    <source>
        <dbReference type="ARBA" id="ARBA00023163"/>
    </source>
</evidence>
<dbReference type="EMBL" id="JAODUO010000001">
    <property type="protein sequence ID" value="KAK2194236.1"/>
    <property type="molecule type" value="Genomic_DNA"/>
</dbReference>
<evidence type="ECO:0000256" key="8">
    <source>
        <dbReference type="SAM" id="Coils"/>
    </source>
</evidence>
<sequence>MFSDPPNRLSGGDSRVAEVGEMADVSSTNGVDATPAVPEGEALLLPDWTTQRRRKTRRGKKLSRAKDRDIYLDEVSDILGSIADKMTCFQNEDEHMNKGKTEVGSKNAGSCCISFAPYSMSVSRHRGKRLLRPVCRPNAPHNTTQFLMEVHADDFHLPFDCEVASMCSAGGNACGNDSSNSSTTVSGYKDLPAYSDIDFEYESPDDIDSQGFFERDFEMVFRNEREDELLSRSKMQLIEDILGLRDYIDTVEGVLHVSAPASDQLDKEVSSGFEDASSDVSKLLSELQELKRQNEELRAENKLLALKPRTENLQRTACEV</sequence>
<dbReference type="GO" id="GO:0005654">
    <property type="term" value="C:nucleoplasm"/>
    <property type="evidence" value="ECO:0007669"/>
    <property type="project" value="TreeGrafter"/>
</dbReference>
<feature type="region of interest" description="Disordered" evidence="9">
    <location>
        <begin position="24"/>
        <end position="63"/>
    </location>
</feature>
<evidence type="ECO:0000256" key="5">
    <source>
        <dbReference type="ARBA" id="ARBA00023054"/>
    </source>
</evidence>
<gene>
    <name evidence="10" type="ORF">NP493_1g04005</name>
</gene>
<dbReference type="AlphaFoldDB" id="A0AAD9PG70"/>
<organism evidence="10 11">
    <name type="scientific">Ridgeia piscesae</name>
    <name type="common">Tubeworm</name>
    <dbReference type="NCBI Taxonomy" id="27915"/>
    <lineage>
        <taxon>Eukaryota</taxon>
        <taxon>Metazoa</taxon>
        <taxon>Spiralia</taxon>
        <taxon>Lophotrochozoa</taxon>
        <taxon>Annelida</taxon>
        <taxon>Polychaeta</taxon>
        <taxon>Sedentaria</taxon>
        <taxon>Canalipalpata</taxon>
        <taxon>Sabellida</taxon>
        <taxon>Siboglinidae</taxon>
        <taxon>Ridgeia</taxon>
    </lineage>
</organism>
<dbReference type="GO" id="GO:0097322">
    <property type="term" value="F:7SK snRNA binding"/>
    <property type="evidence" value="ECO:0007669"/>
    <property type="project" value="TreeGrafter"/>
</dbReference>